<evidence type="ECO:0000256" key="1">
    <source>
        <dbReference type="SAM" id="Phobius"/>
    </source>
</evidence>
<feature type="signal peptide" evidence="2">
    <location>
        <begin position="1"/>
        <end position="27"/>
    </location>
</feature>
<gene>
    <name evidence="4" type="ORF">RM425_09425</name>
</gene>
<feature type="domain" description="DUF7133" evidence="3">
    <location>
        <begin position="46"/>
        <end position="189"/>
    </location>
</feature>
<evidence type="ECO:0000313" key="4">
    <source>
        <dbReference type="EMBL" id="MDT0276119.1"/>
    </source>
</evidence>
<dbReference type="Pfam" id="PF23500">
    <property type="entry name" value="DUF7133"/>
    <property type="match status" value="1"/>
</dbReference>
<keyword evidence="5" id="KW-1185">Reference proteome</keyword>
<evidence type="ECO:0000313" key="5">
    <source>
        <dbReference type="Proteomes" id="UP001183222"/>
    </source>
</evidence>
<sequence>MARRTTTSKFSAAVALGLLGTAGAVGAPGVAAADESGPPSGGGGQQAAAGAFDLPEGYRIEQVVGGLQLPTSVTWDGEGRMYVAEAGSGLFPEQLGPVRILEVADGQATPVVELDEAIEPALVGLKWHEGAFYFTHRAEDLTGAVSRATLDGEVELLFKGILDSQAEHQINDIDVGPDGRMYVSVGPAGNAGVMGPSVAPWVMRSPGVHTTPCEDIVLTGHNFQTPNFLTEDPDDMVLTGAYVPFGTPTEPGQVIEGVEKCGGSILTFEPDNAEETIETHAWGFRNLLGLTWSEDGEMFAAENGYDIRGSRPVQGEIDATLRIEPDRWYGIPEFSASREPLTDPKFEPPDQFQVPVFLGTDEELGKILGSVIDVEASGLTPPDPEWVLGRHEFNSSPSMIDIAPEGWGEFGGQMFVAEWGDLAPPTNPLREGNIGRQVVAVDTETGEITPFVKGDPLARPFDVQFGPDGAMYIVDYGIVNIDMALKPPYAYQPGTGGIWKVTRMPVGGVDAGGGSTAGVESMGLFLLGSTALAGAAVAGTVAIRRRHAEAG</sequence>
<dbReference type="Gene3D" id="2.120.10.30">
    <property type="entry name" value="TolB, C-terminal domain"/>
    <property type="match status" value="1"/>
</dbReference>
<keyword evidence="1" id="KW-0812">Transmembrane</keyword>
<dbReference type="PANTHER" id="PTHR33546">
    <property type="entry name" value="LARGE, MULTIFUNCTIONAL SECRETED PROTEIN-RELATED"/>
    <property type="match status" value="1"/>
</dbReference>
<keyword evidence="2" id="KW-0732">Signal</keyword>
<dbReference type="InterPro" id="IPR011041">
    <property type="entry name" value="Quinoprot_gluc/sorb_DH_b-prop"/>
</dbReference>
<dbReference type="EMBL" id="JAVREI010000005">
    <property type="protein sequence ID" value="MDT0276119.1"/>
    <property type="molecule type" value="Genomic_DNA"/>
</dbReference>
<dbReference type="RefSeq" id="WP_311344939.1">
    <property type="nucleotide sequence ID" value="NZ_JAVREI010000005.1"/>
</dbReference>
<feature type="transmembrane region" description="Helical" evidence="1">
    <location>
        <begin position="522"/>
        <end position="543"/>
    </location>
</feature>
<dbReference type="SUPFAM" id="SSF50952">
    <property type="entry name" value="Soluble quinoprotein glucose dehydrogenase"/>
    <property type="match status" value="1"/>
</dbReference>
<proteinExistence type="predicted"/>
<keyword evidence="1" id="KW-1133">Transmembrane helix</keyword>
<dbReference type="InterPro" id="IPR011042">
    <property type="entry name" value="6-blade_b-propeller_TolB-like"/>
</dbReference>
<dbReference type="PANTHER" id="PTHR33546:SF1">
    <property type="entry name" value="LARGE, MULTIFUNCTIONAL SECRETED PROTEIN"/>
    <property type="match status" value="1"/>
</dbReference>
<evidence type="ECO:0000256" key="2">
    <source>
        <dbReference type="SAM" id="SignalP"/>
    </source>
</evidence>
<name>A0ABU2K7F5_9ACTN</name>
<dbReference type="SUPFAM" id="SSF63829">
    <property type="entry name" value="Calcium-dependent phosphotriesterase"/>
    <property type="match status" value="1"/>
</dbReference>
<evidence type="ECO:0000259" key="3">
    <source>
        <dbReference type="Pfam" id="PF23500"/>
    </source>
</evidence>
<comment type="caution">
    <text evidence="4">The sequence shown here is derived from an EMBL/GenBank/DDBJ whole genome shotgun (WGS) entry which is preliminary data.</text>
</comment>
<feature type="chain" id="PRO_5046195997" evidence="2">
    <location>
        <begin position="28"/>
        <end position="551"/>
    </location>
</feature>
<accession>A0ABU2K7F5</accession>
<dbReference type="Proteomes" id="UP001183222">
    <property type="component" value="Unassembled WGS sequence"/>
</dbReference>
<reference evidence="5" key="1">
    <citation type="submission" date="2023-07" db="EMBL/GenBank/DDBJ databases">
        <title>30 novel species of actinomycetes from the DSMZ collection.</title>
        <authorList>
            <person name="Nouioui I."/>
        </authorList>
    </citation>
    <scope>NUCLEOTIDE SEQUENCE [LARGE SCALE GENOMIC DNA]</scope>
    <source>
        <strain evidence="5">DSM 46792</strain>
    </source>
</reference>
<protein>
    <submittedName>
        <fullName evidence="4">Sugar dehydrogenase</fullName>
    </submittedName>
</protein>
<keyword evidence="1" id="KW-0472">Membrane</keyword>
<dbReference type="InterPro" id="IPR055557">
    <property type="entry name" value="DUF7133"/>
</dbReference>
<organism evidence="4 5">
    <name type="scientific">Blastococcus goldschmidtiae</name>
    <dbReference type="NCBI Taxonomy" id="3075546"/>
    <lineage>
        <taxon>Bacteria</taxon>
        <taxon>Bacillati</taxon>
        <taxon>Actinomycetota</taxon>
        <taxon>Actinomycetes</taxon>
        <taxon>Geodermatophilales</taxon>
        <taxon>Geodermatophilaceae</taxon>
        <taxon>Blastococcus</taxon>
    </lineage>
</organism>